<protein>
    <recommendedName>
        <fullName evidence="2">CCHC-type domain-containing protein</fullName>
    </recommendedName>
</protein>
<organism evidence="3">
    <name type="scientific">Brassica campestris</name>
    <name type="common">Field mustard</name>
    <dbReference type="NCBI Taxonomy" id="3711"/>
    <lineage>
        <taxon>Eukaryota</taxon>
        <taxon>Viridiplantae</taxon>
        <taxon>Streptophyta</taxon>
        <taxon>Embryophyta</taxon>
        <taxon>Tracheophyta</taxon>
        <taxon>Spermatophyta</taxon>
        <taxon>Magnoliopsida</taxon>
        <taxon>eudicotyledons</taxon>
        <taxon>Gunneridae</taxon>
        <taxon>Pentapetalae</taxon>
        <taxon>rosids</taxon>
        <taxon>malvids</taxon>
        <taxon>Brassicales</taxon>
        <taxon>Brassicaceae</taxon>
        <taxon>Brassiceae</taxon>
        <taxon>Brassica</taxon>
    </lineage>
</organism>
<dbReference type="SMART" id="SM00343">
    <property type="entry name" value="ZnF_C2HC"/>
    <property type="match status" value="2"/>
</dbReference>
<dbReference type="SUPFAM" id="SSF57756">
    <property type="entry name" value="Retrovirus zinc finger-like domains"/>
    <property type="match status" value="1"/>
</dbReference>
<evidence type="ECO:0000259" key="2">
    <source>
        <dbReference type="SMART" id="SM00343"/>
    </source>
</evidence>
<sequence length="654" mass="68917">MAKKRKPPKSSSPPCHVSGSDSTPSYVLSEPSPGSSPAVDVLPPVPSPVGAFEPLLPSEPVSLPVIHELEEDVSGSVNSETPATECSVPDVPVRSVSVSPPLNSSASQFDVGGTGSATFETPAIVIPVPVPDVSVTTGDVSPPKDPSASQAAISGSVPDATLSVPAIANQTGLSTTAPIPASTPESLKAAEIWKGFRKGSSPNLVPTETPFILESGEACVTIPNEVVEKNKKAWESFIIGQFYDDAPARAAVHAIVNGIWSRQKRDISVSKMDGNAFLFRVPCPLVRRRILSQSLWKIDGQTMFVAKWSPGLQQEKPALTMVPVWLEFTGVPLQFFNRDALKEIAGLVGHPICLHPTTENLTNIEVAKVYTVIDPTKHLPNYVNASFESGDIRRISVSCPWLPSICSHCKKVGHTISRCKSAPPSCSVCNSVKHSESHCPRSMNANGNLGKGISNKGKGKSFISKGKAPIKSMLPIVSKPSQVYRVVRDNNENSGDRSPSSKDVVNAPAAGPAAPAPAQAPPLLKGAPSYANSVTAPSFGSVQDRTLVSASSSHALALLPILGTSSPSKHVSASPVVTDHDLEEGEICVDLTGFGESSYSPLSSVAGSSESESLSGDEDNPADDSDKFIEVFSRRFYKKSKAKANARVRGPLIL</sequence>
<feature type="domain" description="CCHC-type" evidence="2">
    <location>
        <begin position="405"/>
        <end position="421"/>
    </location>
</feature>
<feature type="compositionally biased region" description="Low complexity" evidence="1">
    <location>
        <begin position="602"/>
        <end position="614"/>
    </location>
</feature>
<name>A0A397L8Y4_BRACM</name>
<feature type="region of interest" description="Disordered" evidence="1">
    <location>
        <begin position="1"/>
        <end position="54"/>
    </location>
</feature>
<feature type="region of interest" description="Disordered" evidence="1">
    <location>
        <begin position="602"/>
        <end position="625"/>
    </location>
</feature>
<dbReference type="GO" id="GO:0008270">
    <property type="term" value="F:zinc ion binding"/>
    <property type="evidence" value="ECO:0007669"/>
    <property type="project" value="InterPro"/>
</dbReference>
<feature type="domain" description="CCHC-type" evidence="2">
    <location>
        <begin position="425"/>
        <end position="441"/>
    </location>
</feature>
<evidence type="ECO:0000313" key="3">
    <source>
        <dbReference type="EMBL" id="RIA05354.1"/>
    </source>
</evidence>
<dbReference type="PANTHER" id="PTHR31286">
    <property type="entry name" value="GLYCINE-RICH CELL WALL STRUCTURAL PROTEIN 1.8-LIKE"/>
    <property type="match status" value="1"/>
</dbReference>
<accession>A0A397L8Y4</accession>
<dbReference type="Proteomes" id="UP000264353">
    <property type="component" value="Unassembled WGS sequence"/>
</dbReference>
<dbReference type="InterPro" id="IPR040256">
    <property type="entry name" value="At4g02000-like"/>
</dbReference>
<dbReference type="EMBL" id="KZ864166">
    <property type="protein sequence ID" value="RIA05354.1"/>
    <property type="molecule type" value="Genomic_DNA"/>
</dbReference>
<evidence type="ECO:0000256" key="1">
    <source>
        <dbReference type="SAM" id="MobiDB-lite"/>
    </source>
</evidence>
<reference evidence="3" key="1">
    <citation type="submission" date="2018-06" db="EMBL/GenBank/DDBJ databases">
        <title>WGS assembly of Brassica rapa FPsc.</title>
        <authorList>
            <person name="Bowman J."/>
            <person name="Kohchi T."/>
            <person name="Yamato K."/>
            <person name="Jenkins J."/>
            <person name="Shu S."/>
            <person name="Ishizaki K."/>
            <person name="Yamaoka S."/>
            <person name="Nishihama R."/>
            <person name="Nakamura Y."/>
            <person name="Berger F."/>
            <person name="Adam C."/>
            <person name="Aki S."/>
            <person name="Althoff F."/>
            <person name="Araki T."/>
            <person name="Arteaga-Vazquez M."/>
            <person name="Balasubrmanian S."/>
            <person name="Bauer D."/>
            <person name="Boehm C."/>
            <person name="Briginshaw L."/>
            <person name="Caballero-Perez J."/>
            <person name="Catarino B."/>
            <person name="Chen F."/>
            <person name="Chiyoda S."/>
            <person name="Chovatia M."/>
            <person name="Davies K."/>
            <person name="Delmans M."/>
            <person name="Demura T."/>
            <person name="Dierschke T."/>
            <person name="Dolan L."/>
            <person name="Dorantes-Acosta A."/>
            <person name="Eklund D."/>
            <person name="Florent S."/>
            <person name="Flores-Sandoval E."/>
            <person name="Fujiyama A."/>
            <person name="Fukuzawa H."/>
            <person name="Galik B."/>
            <person name="Grimanelli D."/>
            <person name="Grimwood J."/>
            <person name="Grossniklaus U."/>
            <person name="Hamada T."/>
            <person name="Haseloff J."/>
            <person name="Hetherington A."/>
            <person name="Higo A."/>
            <person name="Hirakawa Y."/>
            <person name="Hundley H."/>
            <person name="Ikeda Y."/>
            <person name="Inoue K."/>
            <person name="Inoue S."/>
            <person name="Ishida S."/>
            <person name="Jia Q."/>
            <person name="Kakita M."/>
            <person name="Kanazawa T."/>
            <person name="Kawai Y."/>
            <person name="Kawashima T."/>
            <person name="Kennedy M."/>
            <person name="Kinose K."/>
            <person name="Kinoshita T."/>
            <person name="Kohara Y."/>
            <person name="Koide E."/>
            <person name="Komatsu K."/>
            <person name="Kopischke S."/>
            <person name="Kubo M."/>
            <person name="Kyozuka J."/>
            <person name="Lagercrantz U."/>
            <person name="Lin S."/>
            <person name="Lindquist E."/>
            <person name="Lipzen A."/>
            <person name="Lu C."/>
            <person name="Luna E."/>
            <person name="Martienssen R."/>
            <person name="Minamino N."/>
            <person name="Mizutani M."/>
            <person name="Mizutani M."/>
            <person name="Mochizuki N."/>
            <person name="Monte I."/>
            <person name="Mosher R."/>
            <person name="Nagasaki H."/>
            <person name="Nakagami H."/>
            <person name="Naramoto S."/>
            <person name="Nishitani K."/>
            <person name="Ohtani M."/>
            <person name="Okamoto T."/>
            <person name="Okumura M."/>
            <person name="Phillips J."/>
            <person name="Pollak B."/>
            <person name="Reinders A."/>
            <person name="Roevekamp M."/>
            <person name="Sano R."/>
            <person name="Sawa S."/>
            <person name="Schmid M."/>
            <person name="Shirakawa M."/>
            <person name="Solano R."/>
            <person name="Spunde A."/>
            <person name="Suetsugu N."/>
            <person name="Sugano S."/>
            <person name="Sugiyama A."/>
            <person name="Sun R."/>
            <person name="Suzuki Y."/>
            <person name="Takenaka M."/>
            <person name="Takezawa D."/>
            <person name="Tomogane H."/>
            <person name="Tsuzuki M."/>
            <person name="Ueda T."/>
            <person name="Umeda M."/>
            <person name="Ward J."/>
            <person name="Watanabe Y."/>
            <person name="Yazaki K."/>
            <person name="Yokoyama R."/>
            <person name="Yoshitake Y."/>
            <person name="Yotsui I."/>
            <person name="Zachgo S."/>
            <person name="Schmutz J."/>
        </authorList>
    </citation>
    <scope>NUCLEOTIDE SEQUENCE [LARGE SCALE GENOMIC DNA]</scope>
</reference>
<dbReference type="Pfam" id="PF14111">
    <property type="entry name" value="DUF4283"/>
    <property type="match status" value="1"/>
</dbReference>
<dbReference type="InterPro" id="IPR036875">
    <property type="entry name" value="Znf_CCHC_sf"/>
</dbReference>
<dbReference type="GO" id="GO:0003676">
    <property type="term" value="F:nucleic acid binding"/>
    <property type="evidence" value="ECO:0007669"/>
    <property type="project" value="InterPro"/>
</dbReference>
<dbReference type="AlphaFoldDB" id="A0A397L8Y4"/>
<feature type="region of interest" description="Disordered" evidence="1">
    <location>
        <begin position="490"/>
        <end position="524"/>
    </location>
</feature>
<gene>
    <name evidence="3" type="ORF">BRARA_K00327</name>
</gene>
<dbReference type="PANTHER" id="PTHR31286:SF173">
    <property type="entry name" value="DUF4283 DOMAIN-CONTAINING PROTEIN"/>
    <property type="match status" value="1"/>
</dbReference>
<dbReference type="InterPro" id="IPR025558">
    <property type="entry name" value="DUF4283"/>
</dbReference>
<proteinExistence type="predicted"/>
<dbReference type="InterPro" id="IPR001878">
    <property type="entry name" value="Znf_CCHC"/>
</dbReference>